<evidence type="ECO:0000256" key="2">
    <source>
        <dbReference type="ARBA" id="ARBA00022694"/>
    </source>
</evidence>
<keyword evidence="2" id="KW-0819">tRNA processing</keyword>
<dbReference type="SUPFAM" id="SSF53032">
    <property type="entry name" value="tRNA-intron endonuclease catalytic domain-like"/>
    <property type="match status" value="1"/>
</dbReference>
<feature type="region of interest" description="Disordered" evidence="3">
    <location>
        <begin position="195"/>
        <end position="214"/>
    </location>
</feature>
<reference evidence="5" key="1">
    <citation type="journal article" date="2021" name="Cell">
        <title>Tracing the genetic footprints of vertebrate landing in non-teleost ray-finned fishes.</title>
        <authorList>
            <person name="Bi X."/>
            <person name="Wang K."/>
            <person name="Yang L."/>
            <person name="Pan H."/>
            <person name="Jiang H."/>
            <person name="Wei Q."/>
            <person name="Fang M."/>
            <person name="Yu H."/>
            <person name="Zhu C."/>
            <person name="Cai Y."/>
            <person name="He Y."/>
            <person name="Gan X."/>
            <person name="Zeng H."/>
            <person name="Yu D."/>
            <person name="Zhu Y."/>
            <person name="Jiang H."/>
            <person name="Qiu Q."/>
            <person name="Yang H."/>
            <person name="Zhang Y.E."/>
            <person name="Wang W."/>
            <person name="Zhu M."/>
            <person name="He S."/>
            <person name="Zhang G."/>
        </authorList>
    </citation>
    <scope>NUCLEOTIDE SEQUENCE</scope>
    <source>
        <strain evidence="5">Allg_001</strain>
    </source>
</reference>
<feature type="non-terminal residue" evidence="5">
    <location>
        <position position="214"/>
    </location>
</feature>
<dbReference type="GO" id="GO:0003676">
    <property type="term" value="F:nucleic acid binding"/>
    <property type="evidence" value="ECO:0007669"/>
    <property type="project" value="InterPro"/>
</dbReference>
<comment type="caution">
    <text evidence="5">The sequence shown here is derived from an EMBL/GenBank/DDBJ whole genome shotgun (WGS) entry which is preliminary data.</text>
</comment>
<evidence type="ECO:0000313" key="5">
    <source>
        <dbReference type="EMBL" id="MBN3322827.1"/>
    </source>
</evidence>
<dbReference type="Proteomes" id="UP000736164">
    <property type="component" value="Unassembled WGS sequence"/>
</dbReference>
<protein>
    <submittedName>
        <fullName evidence="5">SEN15 endonuclease</fullName>
    </submittedName>
</protein>
<dbReference type="GO" id="GO:0004519">
    <property type="term" value="F:endonuclease activity"/>
    <property type="evidence" value="ECO:0007669"/>
    <property type="project" value="UniProtKB-KW"/>
</dbReference>
<accession>A0A8J7NZT1</accession>
<dbReference type="Gene3D" id="3.40.1350.10">
    <property type="match status" value="1"/>
</dbReference>
<dbReference type="AlphaFoldDB" id="A0A8J7NZT1"/>
<feature type="non-terminal residue" evidence="5">
    <location>
        <position position="1"/>
    </location>
</feature>
<gene>
    <name evidence="5" type="primary">Tsen15</name>
    <name evidence="5" type="ORF">GTO95_0002813</name>
</gene>
<evidence type="ECO:0000259" key="4">
    <source>
        <dbReference type="Pfam" id="PF09631"/>
    </source>
</evidence>
<dbReference type="PANTHER" id="PTHR28582">
    <property type="entry name" value="TRNA-SPLICING ENDONUCLEASE SUBUNIT SEN15"/>
    <property type="match status" value="1"/>
</dbReference>
<name>A0A8J7NZT1_ATRSP</name>
<dbReference type="GO" id="GO:0005634">
    <property type="term" value="C:nucleus"/>
    <property type="evidence" value="ECO:0007669"/>
    <property type="project" value="UniProtKB-ARBA"/>
</dbReference>
<dbReference type="InterPro" id="IPR011856">
    <property type="entry name" value="tRNA_endonuc-like_dom_sf"/>
</dbReference>
<evidence type="ECO:0000256" key="1">
    <source>
        <dbReference type="ARBA" id="ARBA00006091"/>
    </source>
</evidence>
<dbReference type="PANTHER" id="PTHR28582:SF1">
    <property type="entry name" value="TRNA-SPLICING ENDONUCLEASE SUBUNIT SEN15"/>
    <property type="match status" value="1"/>
</dbReference>
<dbReference type="Pfam" id="PF09631">
    <property type="entry name" value="Sen15"/>
    <property type="match status" value="1"/>
</dbReference>
<keyword evidence="5" id="KW-0540">Nuclease</keyword>
<evidence type="ECO:0000256" key="3">
    <source>
        <dbReference type="SAM" id="MobiDB-lite"/>
    </source>
</evidence>
<dbReference type="InterPro" id="IPR036167">
    <property type="entry name" value="tRNA_intron_Endo_cat-like_sf"/>
</dbReference>
<proteinExistence type="inferred from homology"/>
<dbReference type="GO" id="GO:0006388">
    <property type="term" value="P:tRNA splicing, via endonucleolytic cleavage and ligation"/>
    <property type="evidence" value="ECO:0007669"/>
    <property type="project" value="InterPro"/>
</dbReference>
<organism evidence="5 6">
    <name type="scientific">Atractosteus spatula</name>
    <name type="common">Alligator gar</name>
    <name type="synonym">Lepisosteus spatula</name>
    <dbReference type="NCBI Taxonomy" id="7917"/>
    <lineage>
        <taxon>Eukaryota</taxon>
        <taxon>Metazoa</taxon>
        <taxon>Chordata</taxon>
        <taxon>Craniata</taxon>
        <taxon>Vertebrata</taxon>
        <taxon>Euteleostomi</taxon>
        <taxon>Actinopterygii</taxon>
        <taxon>Neopterygii</taxon>
        <taxon>Holostei</taxon>
        <taxon>Semionotiformes</taxon>
        <taxon>Lepisosteidae</taxon>
        <taxon>Atractosteus</taxon>
    </lineage>
</organism>
<feature type="domain" description="tRNA-splicing endonuclease subunit Sen15" evidence="4">
    <location>
        <begin position="64"/>
        <end position="115"/>
    </location>
</feature>
<sequence length="214" mass="23534">MDVEVTGASEEGCAAVDPESEESPRGDERQRGLPANWILQHPKYQELMSLELGDSAQVYAAFLAYVDLTEVRQWQDVSCRGSSELQLVLLEGREREGQPTQLVVPVPAQRSISHSWPDHPAQRSRLLHHWELELDLACDAIASAGESDRAAVTIQTLLGSPGPGGTSPASILLCAVAPDSSLVYHRLIAGLLTPSPPEDIVDQDHRQHRKRRLR</sequence>
<evidence type="ECO:0000313" key="6">
    <source>
        <dbReference type="Proteomes" id="UP000736164"/>
    </source>
</evidence>
<keyword evidence="5" id="KW-0378">Hydrolase</keyword>
<comment type="similarity">
    <text evidence="1">Belongs to the SEN15 family.</text>
</comment>
<feature type="compositionally biased region" description="Basic and acidic residues" evidence="3">
    <location>
        <begin position="22"/>
        <end position="31"/>
    </location>
</feature>
<keyword evidence="5" id="KW-0255">Endonuclease</keyword>
<keyword evidence="6" id="KW-1185">Reference proteome</keyword>
<dbReference type="EMBL" id="JAAWVO010061761">
    <property type="protein sequence ID" value="MBN3322827.1"/>
    <property type="molecule type" value="Genomic_DNA"/>
</dbReference>
<feature type="region of interest" description="Disordered" evidence="3">
    <location>
        <begin position="1"/>
        <end position="32"/>
    </location>
</feature>
<dbReference type="InterPro" id="IPR018593">
    <property type="entry name" value="tRNA-endonuc_su_Sen15"/>
</dbReference>